<name>A0ABR1S2S4_9PEZI</name>
<feature type="transmembrane region" description="Helical" evidence="6">
    <location>
        <begin position="461"/>
        <end position="484"/>
    </location>
</feature>
<dbReference type="Pfam" id="PF07690">
    <property type="entry name" value="MFS_1"/>
    <property type="match status" value="1"/>
</dbReference>
<feature type="transmembrane region" description="Helical" evidence="6">
    <location>
        <begin position="357"/>
        <end position="380"/>
    </location>
</feature>
<feature type="transmembrane region" description="Helical" evidence="6">
    <location>
        <begin position="401"/>
        <end position="422"/>
    </location>
</feature>
<dbReference type="InterPro" id="IPR011701">
    <property type="entry name" value="MFS"/>
</dbReference>
<feature type="transmembrane region" description="Helical" evidence="6">
    <location>
        <begin position="154"/>
        <end position="172"/>
    </location>
</feature>
<proteinExistence type="predicted"/>
<dbReference type="InterPro" id="IPR005829">
    <property type="entry name" value="Sugar_transporter_CS"/>
</dbReference>
<evidence type="ECO:0000313" key="9">
    <source>
        <dbReference type="Proteomes" id="UP001444661"/>
    </source>
</evidence>
<reference evidence="8 9" key="1">
    <citation type="submission" date="2023-01" db="EMBL/GenBank/DDBJ databases">
        <title>Analysis of 21 Apiospora genomes using comparative genomics revels a genus with tremendous synthesis potential of carbohydrate active enzymes and secondary metabolites.</title>
        <authorList>
            <person name="Sorensen T."/>
        </authorList>
    </citation>
    <scope>NUCLEOTIDE SEQUENCE [LARGE SCALE GENOMIC DNA]</scope>
    <source>
        <strain evidence="8 9">CBS 33761</strain>
    </source>
</reference>
<keyword evidence="2 6" id="KW-0812">Transmembrane</keyword>
<sequence length="499" mass="54120">MVDATRAPSLVEKSQQTLAGDRTSAETLPTHKVKEQAPLPIPTAATDRGLDVERFSISESDSFDVRWDGGDSDPLNPRSLSSLRKWLIFAVVSVSALCVTFTSSVYTSTLGQITQEFGVSNIVGTLGLSLFIIGLAVGPMLLGPLSEFYGRRPIYLVSLTFFLIWLVPEAVAKNIATMLVGRFLCGVSGSAFLAVAGGTAGDLFSREQLTAPMVVFTATGFVGPSVGPVIGGFINEFASWRWTFYVLIIWAAVNLLLLVLLVPETYHPVLLRNKARRLRADTGDSRWIAPIERMSKSIPVTIATATRRPFELLIFEPMCLCLCILAALLLGIVYLFFGAFGVVFRGNYGFNLWQLGLAFLGLFVGMLLGAACTPIVQWNYTRLVKRKEAETGEIGGSEPEFRLPPAVVGSVLVPIGLFMFAWTCFPNVHWIVPIVGSGIFGMGCLLVFTGIFTFQVEAYPLYAASALAANTFLRCIFGAAFPLFGIQMYRSATIGPPAS</sequence>
<organism evidence="8 9">
    <name type="scientific">Apiospora rasikravindrae</name>
    <dbReference type="NCBI Taxonomy" id="990691"/>
    <lineage>
        <taxon>Eukaryota</taxon>
        <taxon>Fungi</taxon>
        <taxon>Dikarya</taxon>
        <taxon>Ascomycota</taxon>
        <taxon>Pezizomycotina</taxon>
        <taxon>Sordariomycetes</taxon>
        <taxon>Xylariomycetidae</taxon>
        <taxon>Amphisphaeriales</taxon>
        <taxon>Apiosporaceae</taxon>
        <taxon>Apiospora</taxon>
    </lineage>
</organism>
<evidence type="ECO:0000256" key="6">
    <source>
        <dbReference type="SAM" id="Phobius"/>
    </source>
</evidence>
<dbReference type="PANTHER" id="PTHR23502">
    <property type="entry name" value="MAJOR FACILITATOR SUPERFAMILY"/>
    <property type="match status" value="1"/>
</dbReference>
<evidence type="ECO:0000256" key="2">
    <source>
        <dbReference type="ARBA" id="ARBA00022692"/>
    </source>
</evidence>
<evidence type="ECO:0000313" key="8">
    <source>
        <dbReference type="EMBL" id="KAK8024482.1"/>
    </source>
</evidence>
<feature type="transmembrane region" description="Helical" evidence="6">
    <location>
        <begin position="242"/>
        <end position="262"/>
    </location>
</feature>
<keyword evidence="4 6" id="KW-0472">Membrane</keyword>
<feature type="transmembrane region" description="Helical" evidence="6">
    <location>
        <begin position="118"/>
        <end position="142"/>
    </location>
</feature>
<feature type="transmembrane region" description="Helical" evidence="6">
    <location>
        <begin position="312"/>
        <end position="337"/>
    </location>
</feature>
<dbReference type="SUPFAM" id="SSF103473">
    <property type="entry name" value="MFS general substrate transporter"/>
    <property type="match status" value="1"/>
</dbReference>
<dbReference type="PROSITE" id="PS00216">
    <property type="entry name" value="SUGAR_TRANSPORT_1"/>
    <property type="match status" value="1"/>
</dbReference>
<keyword evidence="3 6" id="KW-1133">Transmembrane helix</keyword>
<evidence type="ECO:0000256" key="1">
    <source>
        <dbReference type="ARBA" id="ARBA00004141"/>
    </source>
</evidence>
<comment type="caution">
    <text evidence="8">The sequence shown here is derived from an EMBL/GenBank/DDBJ whole genome shotgun (WGS) entry which is preliminary data.</text>
</comment>
<evidence type="ECO:0000256" key="4">
    <source>
        <dbReference type="ARBA" id="ARBA00023136"/>
    </source>
</evidence>
<accession>A0ABR1S2S4</accession>
<feature type="domain" description="Major facilitator superfamily (MFS) profile" evidence="7">
    <location>
        <begin position="88"/>
        <end position="499"/>
    </location>
</feature>
<dbReference type="EMBL" id="JAQQWK010000011">
    <property type="protein sequence ID" value="KAK8024482.1"/>
    <property type="molecule type" value="Genomic_DNA"/>
</dbReference>
<dbReference type="CDD" id="cd17323">
    <property type="entry name" value="MFS_Tpo1_MDR_like"/>
    <property type="match status" value="1"/>
</dbReference>
<comment type="subcellular location">
    <subcellularLocation>
        <location evidence="1">Membrane</location>
        <topology evidence="1">Multi-pass membrane protein</topology>
    </subcellularLocation>
</comment>
<feature type="transmembrane region" description="Helical" evidence="6">
    <location>
        <begin position="178"/>
        <end position="197"/>
    </location>
</feature>
<evidence type="ECO:0000259" key="7">
    <source>
        <dbReference type="PROSITE" id="PS50850"/>
    </source>
</evidence>
<evidence type="ECO:0000256" key="5">
    <source>
        <dbReference type="SAM" id="MobiDB-lite"/>
    </source>
</evidence>
<feature type="transmembrane region" description="Helical" evidence="6">
    <location>
        <begin position="86"/>
        <end position="106"/>
    </location>
</feature>
<feature type="transmembrane region" description="Helical" evidence="6">
    <location>
        <begin position="209"/>
        <end position="230"/>
    </location>
</feature>
<dbReference type="PROSITE" id="PS50850">
    <property type="entry name" value="MFS"/>
    <property type="match status" value="1"/>
</dbReference>
<feature type="region of interest" description="Disordered" evidence="5">
    <location>
        <begin position="1"/>
        <end position="40"/>
    </location>
</feature>
<dbReference type="InterPro" id="IPR036259">
    <property type="entry name" value="MFS_trans_sf"/>
</dbReference>
<gene>
    <name evidence="8" type="ORF">PG993_012548</name>
</gene>
<feature type="transmembrane region" description="Helical" evidence="6">
    <location>
        <begin position="428"/>
        <end position="454"/>
    </location>
</feature>
<keyword evidence="9" id="KW-1185">Reference proteome</keyword>
<protein>
    <submittedName>
        <fullName evidence="8">MFS general substrate transporter</fullName>
    </submittedName>
</protein>
<dbReference type="Gene3D" id="1.20.1250.20">
    <property type="entry name" value="MFS general substrate transporter like domains"/>
    <property type="match status" value="1"/>
</dbReference>
<dbReference type="InterPro" id="IPR020846">
    <property type="entry name" value="MFS_dom"/>
</dbReference>
<dbReference type="PANTHER" id="PTHR23502:SF7">
    <property type="entry name" value="DRUG_PROTON ANTIPORTER YHK8-RELATED"/>
    <property type="match status" value="1"/>
</dbReference>
<evidence type="ECO:0000256" key="3">
    <source>
        <dbReference type="ARBA" id="ARBA00022989"/>
    </source>
</evidence>
<dbReference type="Proteomes" id="UP001444661">
    <property type="component" value="Unassembled WGS sequence"/>
</dbReference>